<evidence type="ECO:0000256" key="5">
    <source>
        <dbReference type="ARBA" id="ARBA00023136"/>
    </source>
</evidence>
<protein>
    <submittedName>
        <fullName evidence="8">Uncharacterized protein</fullName>
    </submittedName>
</protein>
<dbReference type="HOGENOM" id="CLU_075936_0_1_1"/>
<evidence type="ECO:0000256" key="7">
    <source>
        <dbReference type="SAM" id="Phobius"/>
    </source>
</evidence>
<keyword evidence="3 7" id="KW-0812">Transmembrane</keyword>
<dbReference type="AlphaFoldDB" id="A0A0E0FBL3"/>
<feature type="region of interest" description="Disordered" evidence="6">
    <location>
        <begin position="165"/>
        <end position="206"/>
    </location>
</feature>
<feature type="transmembrane region" description="Helical" evidence="7">
    <location>
        <begin position="39"/>
        <end position="57"/>
    </location>
</feature>
<dbReference type="GO" id="GO:0005737">
    <property type="term" value="C:cytoplasm"/>
    <property type="evidence" value="ECO:0007669"/>
    <property type="project" value="UniProtKB-ARBA"/>
</dbReference>
<evidence type="ECO:0000256" key="6">
    <source>
        <dbReference type="SAM" id="MobiDB-lite"/>
    </source>
</evidence>
<evidence type="ECO:0000313" key="8">
    <source>
        <dbReference type="EnsemblPlants" id="OMERI12G06930.1"/>
    </source>
</evidence>
<dbReference type="STRING" id="40149.A0A0E0FBL3"/>
<evidence type="ECO:0000256" key="3">
    <source>
        <dbReference type="ARBA" id="ARBA00022692"/>
    </source>
</evidence>
<reference evidence="8" key="2">
    <citation type="submission" date="2018-05" db="EMBL/GenBank/DDBJ databases">
        <title>OmerRS3 (Oryza meridionalis Reference Sequence Version 3).</title>
        <authorList>
            <person name="Zhang J."/>
            <person name="Kudrna D."/>
            <person name="Lee S."/>
            <person name="Talag J."/>
            <person name="Welchert J."/>
            <person name="Wing R.A."/>
        </authorList>
    </citation>
    <scope>NUCLEOTIDE SEQUENCE [LARGE SCALE GENOMIC DNA]</scope>
    <source>
        <strain evidence="8">cv. OR44</strain>
    </source>
</reference>
<comment type="similarity">
    <text evidence="2">Belongs to the plant DMP1 protein family.</text>
</comment>
<dbReference type="Gramene" id="OMERI12G06930.1">
    <property type="protein sequence ID" value="OMERI12G06930.1"/>
    <property type="gene ID" value="OMERI12G06930"/>
</dbReference>
<evidence type="ECO:0000313" key="9">
    <source>
        <dbReference type="Proteomes" id="UP000008021"/>
    </source>
</evidence>
<name>A0A0E0FBL3_9ORYZ</name>
<dbReference type="Proteomes" id="UP000008021">
    <property type="component" value="Chromosome 12"/>
</dbReference>
<keyword evidence="9" id="KW-1185">Reference proteome</keyword>
<dbReference type="EnsemblPlants" id="OMERI12G06930.1">
    <property type="protein sequence ID" value="OMERI12G06930.1"/>
    <property type="gene ID" value="OMERI12G06930"/>
</dbReference>
<dbReference type="GO" id="GO:0010256">
    <property type="term" value="P:endomembrane system organization"/>
    <property type="evidence" value="ECO:0007669"/>
    <property type="project" value="TreeGrafter"/>
</dbReference>
<dbReference type="eggNOG" id="ENOG502S0I6">
    <property type="taxonomic scope" value="Eukaryota"/>
</dbReference>
<comment type="subcellular location">
    <subcellularLocation>
        <location evidence="1">Membrane</location>
        <topology evidence="1">Multi-pass membrane protein</topology>
    </subcellularLocation>
</comment>
<dbReference type="InterPro" id="IPR007770">
    <property type="entry name" value="DMP"/>
</dbReference>
<evidence type="ECO:0000256" key="1">
    <source>
        <dbReference type="ARBA" id="ARBA00004141"/>
    </source>
</evidence>
<sequence length="206" mass="22701">MSVSANLAQLLPTGTVLAYQSLSASFTDQGECFRANRWLSLGLVVFLSATCVFFAFTDSVLYKGKVYYGFALPTRLNLFNLNKKEEQKLFKDIEPELDKRGLGYVDFVHAFFSAVRRRPPEMLLPEDPNAGKNDKELLKNLPLGMAVLSSFVFMIFPTNRRGIGSHCSSSEHIDSSSSKSGKKIDGSSSNSAGEKEKANKPTAKNV</sequence>
<evidence type="ECO:0000256" key="4">
    <source>
        <dbReference type="ARBA" id="ARBA00022989"/>
    </source>
</evidence>
<evidence type="ECO:0000256" key="2">
    <source>
        <dbReference type="ARBA" id="ARBA00008707"/>
    </source>
</evidence>
<reference evidence="8" key="1">
    <citation type="submission" date="2015-04" db="UniProtKB">
        <authorList>
            <consortium name="EnsemblPlants"/>
        </authorList>
    </citation>
    <scope>IDENTIFICATION</scope>
</reference>
<dbReference type="Pfam" id="PF05078">
    <property type="entry name" value="DUF679"/>
    <property type="match status" value="1"/>
</dbReference>
<dbReference type="PANTHER" id="PTHR31621">
    <property type="entry name" value="PROTEIN DMP3"/>
    <property type="match status" value="1"/>
</dbReference>
<dbReference type="GO" id="GO:0016020">
    <property type="term" value="C:membrane"/>
    <property type="evidence" value="ECO:0007669"/>
    <property type="project" value="UniProtKB-SubCell"/>
</dbReference>
<organism evidence="8">
    <name type="scientific">Oryza meridionalis</name>
    <dbReference type="NCBI Taxonomy" id="40149"/>
    <lineage>
        <taxon>Eukaryota</taxon>
        <taxon>Viridiplantae</taxon>
        <taxon>Streptophyta</taxon>
        <taxon>Embryophyta</taxon>
        <taxon>Tracheophyta</taxon>
        <taxon>Spermatophyta</taxon>
        <taxon>Magnoliopsida</taxon>
        <taxon>Liliopsida</taxon>
        <taxon>Poales</taxon>
        <taxon>Poaceae</taxon>
        <taxon>BOP clade</taxon>
        <taxon>Oryzoideae</taxon>
        <taxon>Oryzeae</taxon>
        <taxon>Oryzinae</taxon>
        <taxon>Oryza</taxon>
    </lineage>
</organism>
<proteinExistence type="inferred from homology"/>
<keyword evidence="4 7" id="KW-1133">Transmembrane helix</keyword>
<keyword evidence="5 7" id="KW-0472">Membrane</keyword>
<accession>A0A0E0FBL3</accession>
<dbReference type="PANTHER" id="PTHR31621:SF43">
    <property type="match status" value="1"/>
</dbReference>